<feature type="chain" id="PRO_5001870452" evidence="1">
    <location>
        <begin position="27"/>
        <end position="164"/>
    </location>
</feature>
<feature type="signal peptide" evidence="1">
    <location>
        <begin position="1"/>
        <end position="26"/>
    </location>
</feature>
<reference evidence="2 3" key="1">
    <citation type="submission" date="2013-09" db="EMBL/GenBank/DDBJ databases">
        <title>Genome sequencing of Arenimonas malthae.</title>
        <authorList>
            <person name="Chen F."/>
            <person name="Wang G."/>
        </authorList>
    </citation>
    <scope>NUCLEOTIDE SEQUENCE [LARGE SCALE GENOMIC DNA]</scope>
    <source>
        <strain evidence="2 3">CC-JY-1</strain>
    </source>
</reference>
<evidence type="ECO:0000256" key="1">
    <source>
        <dbReference type="SAM" id="SignalP"/>
    </source>
</evidence>
<name>A0A091C616_9GAMM</name>
<sequence>MKALRLASVLAAAFVAVSVTAPSAQAESGNAILEIKLKATGLPFEIDQDGDFKVLVNWEQDKRSQLVYVSPEVDEFSGMPHYTAFAPAALLNGDVTLDAGRMRSLLEKNANYKVGGWMVAGNALYFGAKLSTDVSPEQLRKLLAALAEEADNLEMELTPGEDAL</sequence>
<keyword evidence="1" id="KW-0732">Signal</keyword>
<dbReference type="AlphaFoldDB" id="A0A091C616"/>
<protein>
    <submittedName>
        <fullName evidence="2">Uncharacterized protein</fullName>
    </submittedName>
</protein>
<organism evidence="2 3">
    <name type="scientific">Arenimonas malthae CC-JY-1</name>
    <dbReference type="NCBI Taxonomy" id="1384054"/>
    <lineage>
        <taxon>Bacteria</taxon>
        <taxon>Pseudomonadati</taxon>
        <taxon>Pseudomonadota</taxon>
        <taxon>Gammaproteobacteria</taxon>
        <taxon>Lysobacterales</taxon>
        <taxon>Lysobacteraceae</taxon>
        <taxon>Arenimonas</taxon>
    </lineage>
</organism>
<accession>A0A091C616</accession>
<keyword evidence="3" id="KW-1185">Reference proteome</keyword>
<evidence type="ECO:0000313" key="2">
    <source>
        <dbReference type="EMBL" id="KFN52090.1"/>
    </source>
</evidence>
<proteinExistence type="predicted"/>
<dbReference type="RefSeq" id="WP_043799908.1">
    <property type="nucleotide sequence ID" value="NZ_AVCH01000007.1"/>
</dbReference>
<gene>
    <name evidence="2" type="ORF">N790_12880</name>
</gene>
<evidence type="ECO:0000313" key="3">
    <source>
        <dbReference type="Proteomes" id="UP000029392"/>
    </source>
</evidence>
<comment type="caution">
    <text evidence="2">The sequence shown here is derived from an EMBL/GenBank/DDBJ whole genome shotgun (WGS) entry which is preliminary data.</text>
</comment>
<dbReference type="Proteomes" id="UP000029392">
    <property type="component" value="Unassembled WGS sequence"/>
</dbReference>
<dbReference type="EMBL" id="AVCH01000007">
    <property type="protein sequence ID" value="KFN52090.1"/>
    <property type="molecule type" value="Genomic_DNA"/>
</dbReference>
<dbReference type="OrthoDB" id="7391647at2"/>
<dbReference type="PATRIC" id="fig|1384054.3.peg.255"/>